<dbReference type="NCBIfam" id="TIGR02359">
    <property type="entry name" value="thiW"/>
    <property type="match status" value="1"/>
</dbReference>
<evidence type="ECO:0000256" key="1">
    <source>
        <dbReference type="SAM" id="Phobius"/>
    </source>
</evidence>
<dbReference type="EMBL" id="MRWQ01000005">
    <property type="protein sequence ID" value="OKL37309.1"/>
    <property type="molecule type" value="Genomic_DNA"/>
</dbReference>
<feature type="transmembrane region" description="Helical" evidence="1">
    <location>
        <begin position="74"/>
        <end position="94"/>
    </location>
</feature>
<evidence type="ECO:0000313" key="3">
    <source>
        <dbReference type="Proteomes" id="UP000186524"/>
    </source>
</evidence>
<dbReference type="OrthoDB" id="5516776at2"/>
<keyword evidence="1" id="KW-1133">Transmembrane helix</keyword>
<reference evidence="2 3" key="1">
    <citation type="submission" date="2016-12" db="EMBL/GenBank/DDBJ databases">
        <title>Domibacillus sp. SAOS 44 whole genome sequencing.</title>
        <authorList>
            <person name="Verma A."/>
            <person name="Krishnamurthi S."/>
        </authorList>
    </citation>
    <scope>NUCLEOTIDE SEQUENCE [LARGE SCALE GENOMIC DNA]</scope>
    <source>
        <strain evidence="2 3">SAOS 44</strain>
    </source>
</reference>
<comment type="caution">
    <text evidence="2">The sequence shown here is derived from an EMBL/GenBank/DDBJ whole genome shotgun (WGS) entry which is preliminary data.</text>
</comment>
<feature type="transmembrane region" description="Helical" evidence="1">
    <location>
        <begin position="47"/>
        <end position="68"/>
    </location>
</feature>
<keyword evidence="1" id="KW-0812">Transmembrane</keyword>
<gene>
    <name evidence="2" type="ORF">BLL40_06955</name>
</gene>
<proteinExistence type="predicted"/>
<dbReference type="InterPro" id="IPR012652">
    <property type="entry name" value="ThiW"/>
</dbReference>
<feature type="transmembrane region" description="Helical" evidence="1">
    <location>
        <begin position="106"/>
        <end position="127"/>
    </location>
</feature>
<organism evidence="2 3">
    <name type="scientific">Domibacillus mangrovi</name>
    <dbReference type="NCBI Taxonomy" id="1714354"/>
    <lineage>
        <taxon>Bacteria</taxon>
        <taxon>Bacillati</taxon>
        <taxon>Bacillota</taxon>
        <taxon>Bacilli</taxon>
        <taxon>Bacillales</taxon>
        <taxon>Bacillaceae</taxon>
        <taxon>Domibacillus</taxon>
    </lineage>
</organism>
<name>A0A1Q5P4W2_9BACI</name>
<dbReference type="Pfam" id="PF09512">
    <property type="entry name" value="ThiW"/>
    <property type="match status" value="1"/>
</dbReference>
<feature type="transmembrane region" description="Helical" evidence="1">
    <location>
        <begin position="12"/>
        <end position="35"/>
    </location>
</feature>
<dbReference type="Proteomes" id="UP000186524">
    <property type="component" value="Unassembled WGS sequence"/>
</dbReference>
<accession>A0A1Q5P4W2</accession>
<keyword evidence="1" id="KW-0472">Membrane</keyword>
<protein>
    <submittedName>
        <fullName evidence="2">Energy coupling factor transporter S component ThiW</fullName>
    </submittedName>
</protein>
<dbReference type="PIRSF" id="PIRSF024534">
    <property type="entry name" value="ThiW"/>
    <property type="match status" value="1"/>
</dbReference>
<dbReference type="Gene3D" id="1.10.1760.20">
    <property type="match status" value="1"/>
</dbReference>
<keyword evidence="3" id="KW-1185">Reference proteome</keyword>
<sequence length="169" mass="17497">MEGFTLFTPKNMAIMALLTAIAVLGATFISFPAGVARAYPVQHAINVLSAVLLGPGPALVIAFMTAAVRNLLGIGSLLAFPGSMIGALLAGYAYKRWQKPSFAAAGEIIGTGVIASLVSVPIANLFLGMEAAALFFMPAFLISSITGSILGVIVAIRLQKTNIFNKQKG</sequence>
<dbReference type="AlphaFoldDB" id="A0A1Q5P4W2"/>
<dbReference type="STRING" id="1714354.BLL40_06955"/>
<feature type="transmembrane region" description="Helical" evidence="1">
    <location>
        <begin position="133"/>
        <end position="158"/>
    </location>
</feature>
<evidence type="ECO:0000313" key="2">
    <source>
        <dbReference type="EMBL" id="OKL37309.1"/>
    </source>
</evidence>